<protein>
    <submittedName>
        <fullName evidence="1">TIGR04197 family type VII secretion effector</fullName>
    </submittedName>
</protein>
<comment type="caution">
    <text evidence="1">The sequence shown here is derived from an EMBL/GenBank/DDBJ whole genome shotgun (WGS) entry which is preliminary data.</text>
</comment>
<dbReference type="InterPro" id="IPR021477">
    <property type="entry name" value="TVIIS_effector_SACOL2603_fam"/>
</dbReference>
<name>A0A7W1YHC9_9LIST</name>
<dbReference type="NCBIfam" id="TIGR04197">
    <property type="entry name" value="T7SS_SACOL2603"/>
    <property type="match status" value="1"/>
</dbReference>
<accession>A0A7W1YHC9</accession>
<evidence type="ECO:0000313" key="1">
    <source>
        <dbReference type="EMBL" id="MBA3927720.1"/>
    </source>
</evidence>
<reference evidence="1 2" key="1">
    <citation type="submission" date="2020-08" db="EMBL/GenBank/DDBJ databases">
        <title>Listeria ohnekaius sp. nov. and Listeria portnoyii sp. nov. isolated from non-agricultural and natural environments.</title>
        <authorList>
            <person name="Weller D."/>
            <person name="Belias A.M."/>
            <person name="Liao J."/>
            <person name="Guo S."/>
            <person name="Orsi R.H."/>
            <person name="Wiedmann M."/>
        </authorList>
    </citation>
    <scope>NUCLEOTIDE SEQUENCE [LARGE SCALE GENOMIC DNA]</scope>
    <source>
        <strain evidence="1 2">FSL W9-0585</strain>
    </source>
</reference>
<keyword evidence="2" id="KW-1185">Reference proteome</keyword>
<organism evidence="1 2">
    <name type="scientific">Listeria rustica</name>
    <dbReference type="NCBI Taxonomy" id="2713503"/>
    <lineage>
        <taxon>Bacteria</taxon>
        <taxon>Bacillati</taxon>
        <taxon>Bacillota</taxon>
        <taxon>Bacilli</taxon>
        <taxon>Bacillales</taxon>
        <taxon>Listeriaceae</taxon>
        <taxon>Listeria</taxon>
    </lineage>
</organism>
<dbReference type="RefSeq" id="WP_181677785.1">
    <property type="nucleotide sequence ID" value="NZ_JABJVM010000024.1"/>
</dbReference>
<dbReference type="AlphaFoldDB" id="A0A7W1YHC9"/>
<sequence length="91" mass="10061">MAGEIKSSMSVAEEHATRLKNALDAINTNWETDNDQRTTLQGNSKAHSASQQEKVNLNRLIGVFQQDVDNIKSVAIEFEALDACVVPDIEF</sequence>
<gene>
    <name evidence="1" type="ORF">HPK16_15390</name>
</gene>
<evidence type="ECO:0000313" key="2">
    <source>
        <dbReference type="Proteomes" id="UP000548787"/>
    </source>
</evidence>
<dbReference type="Proteomes" id="UP000548787">
    <property type="component" value="Unassembled WGS sequence"/>
</dbReference>
<proteinExistence type="predicted"/>
<dbReference type="EMBL" id="JABJVM010000024">
    <property type="protein sequence ID" value="MBA3927720.1"/>
    <property type="molecule type" value="Genomic_DNA"/>
</dbReference>